<evidence type="ECO:0000313" key="2">
    <source>
        <dbReference type="Proteomes" id="UP001056120"/>
    </source>
</evidence>
<reference evidence="2" key="1">
    <citation type="journal article" date="2022" name="Mol. Ecol. Resour.">
        <title>The genomes of chicory, endive, great burdock and yacon provide insights into Asteraceae palaeo-polyploidization history and plant inulin production.</title>
        <authorList>
            <person name="Fan W."/>
            <person name="Wang S."/>
            <person name="Wang H."/>
            <person name="Wang A."/>
            <person name="Jiang F."/>
            <person name="Liu H."/>
            <person name="Zhao H."/>
            <person name="Xu D."/>
            <person name="Zhang Y."/>
        </authorList>
    </citation>
    <scope>NUCLEOTIDE SEQUENCE [LARGE SCALE GENOMIC DNA]</scope>
    <source>
        <strain evidence="2">cv. Yunnan</strain>
    </source>
</reference>
<keyword evidence="2" id="KW-1185">Reference proteome</keyword>
<dbReference type="EMBL" id="CM042033">
    <property type="protein sequence ID" value="KAI3773928.1"/>
    <property type="molecule type" value="Genomic_DNA"/>
</dbReference>
<name>A0ACB9FT06_9ASTR</name>
<evidence type="ECO:0000313" key="1">
    <source>
        <dbReference type="EMBL" id="KAI3773928.1"/>
    </source>
</evidence>
<reference evidence="1 2" key="2">
    <citation type="journal article" date="2022" name="Mol. Ecol. Resour.">
        <title>The genomes of chicory, endive, great burdock and yacon provide insights into Asteraceae paleo-polyploidization history and plant inulin production.</title>
        <authorList>
            <person name="Fan W."/>
            <person name="Wang S."/>
            <person name="Wang H."/>
            <person name="Wang A."/>
            <person name="Jiang F."/>
            <person name="Liu H."/>
            <person name="Zhao H."/>
            <person name="Xu D."/>
            <person name="Zhang Y."/>
        </authorList>
    </citation>
    <scope>NUCLEOTIDE SEQUENCE [LARGE SCALE GENOMIC DNA]</scope>
    <source>
        <strain evidence="2">cv. Yunnan</strain>
        <tissue evidence="1">Leaves</tissue>
    </source>
</reference>
<sequence length="82" mass="9499">MSDEAGVLIVCKDNVTPLLRRPKARVTAYLKKENLHLPKYEKVLREFNHVNPQEDEEGKEFAITEYEASLILTSKVGLKWEK</sequence>
<comment type="caution">
    <text evidence="1">The sequence shown here is derived from an EMBL/GenBank/DDBJ whole genome shotgun (WGS) entry which is preliminary data.</text>
</comment>
<gene>
    <name evidence="1" type="ORF">L1987_48467</name>
</gene>
<dbReference type="Proteomes" id="UP001056120">
    <property type="component" value="Linkage Group LG16"/>
</dbReference>
<proteinExistence type="predicted"/>
<protein>
    <submittedName>
        <fullName evidence="1">Uncharacterized protein</fullName>
    </submittedName>
</protein>
<organism evidence="1 2">
    <name type="scientific">Smallanthus sonchifolius</name>
    <dbReference type="NCBI Taxonomy" id="185202"/>
    <lineage>
        <taxon>Eukaryota</taxon>
        <taxon>Viridiplantae</taxon>
        <taxon>Streptophyta</taxon>
        <taxon>Embryophyta</taxon>
        <taxon>Tracheophyta</taxon>
        <taxon>Spermatophyta</taxon>
        <taxon>Magnoliopsida</taxon>
        <taxon>eudicotyledons</taxon>
        <taxon>Gunneridae</taxon>
        <taxon>Pentapetalae</taxon>
        <taxon>asterids</taxon>
        <taxon>campanulids</taxon>
        <taxon>Asterales</taxon>
        <taxon>Asteraceae</taxon>
        <taxon>Asteroideae</taxon>
        <taxon>Heliantheae alliance</taxon>
        <taxon>Millerieae</taxon>
        <taxon>Smallanthus</taxon>
    </lineage>
</organism>
<accession>A0ACB9FT06</accession>